<feature type="domain" description="HEPN AbiJ-N-terminal" evidence="1">
    <location>
        <begin position="3"/>
        <end position="136"/>
    </location>
</feature>
<evidence type="ECO:0000313" key="2">
    <source>
        <dbReference type="EMBL" id="VEN72763.1"/>
    </source>
</evidence>
<evidence type="ECO:0000259" key="1">
    <source>
        <dbReference type="Pfam" id="PF18863"/>
    </source>
</evidence>
<gene>
    <name evidence="2" type="ORF">EPICR_10262</name>
</gene>
<dbReference type="EMBL" id="CAACVI010000001">
    <property type="protein sequence ID" value="VEN72763.1"/>
    <property type="molecule type" value="Genomic_DNA"/>
</dbReference>
<dbReference type="InterPro" id="IPR049503">
    <property type="entry name" value="AbiJ_NTD4"/>
</dbReference>
<reference evidence="2" key="1">
    <citation type="submission" date="2019-01" db="EMBL/GenBank/DDBJ databases">
        <authorList>
            <consortium name="Genoscope - CEA"/>
            <person name="William W."/>
        </authorList>
    </citation>
    <scope>NUCLEOTIDE SEQUENCE</scope>
    <source>
        <strain evidence="2">CR-1</strain>
    </source>
</reference>
<proteinExistence type="predicted"/>
<sequence length="264" mass="30228">MKDSFSRRHGFHPEEKEIKIRNDASRSMRGVIVDIAYDKGFSPKTLRPVVCRALRKRPDINNAWSEYPNIDEEIRNLLDECEWYKIYDVIEEIYKSASSAQAPDFETEINSYFREEGIGWQLISGKIEVRGEEGFELGSKRAQESLKQSGLQTASKEIHEAILDMSRRPSPDITGTIQHSMAALECVMREISGNPRATLGEIIKRYQDVIPKPLDQSIKKAWGFTSEMGRHLREGRIPSFEEAELILGLCASLSTYLVKKHNQH</sequence>
<accession>A0A484HBT5</accession>
<name>A0A484HBT5_9BACT</name>
<protein>
    <recommendedName>
        <fullName evidence="1">HEPN AbiJ-N-terminal domain-containing protein</fullName>
    </recommendedName>
</protein>
<dbReference type="AlphaFoldDB" id="A0A484HBT5"/>
<organism evidence="2">
    <name type="scientific">uncultured Desulfobacteraceae bacterium</name>
    <dbReference type="NCBI Taxonomy" id="218296"/>
    <lineage>
        <taxon>Bacteria</taxon>
        <taxon>Pseudomonadati</taxon>
        <taxon>Thermodesulfobacteriota</taxon>
        <taxon>Desulfobacteria</taxon>
        <taxon>Desulfobacterales</taxon>
        <taxon>Desulfobacteraceae</taxon>
        <taxon>environmental samples</taxon>
    </lineage>
</organism>
<dbReference type="Pfam" id="PF18863">
    <property type="entry name" value="AbiJ_NTD4"/>
    <property type="match status" value="1"/>
</dbReference>